<proteinExistence type="predicted"/>
<reference evidence="1" key="1">
    <citation type="submission" date="2022-07" db="EMBL/GenBank/DDBJ databases">
        <title>Phylogenomic reconstructions and comparative analyses of Kickxellomycotina fungi.</title>
        <authorList>
            <person name="Reynolds N.K."/>
            <person name="Stajich J.E."/>
            <person name="Barry K."/>
            <person name="Grigoriev I.V."/>
            <person name="Crous P."/>
            <person name="Smith M.E."/>
        </authorList>
    </citation>
    <scope>NUCLEOTIDE SEQUENCE</scope>
    <source>
        <strain evidence="1">CBS 190363</strain>
    </source>
</reference>
<keyword evidence="2" id="KW-1185">Reference proteome</keyword>
<evidence type="ECO:0000313" key="1">
    <source>
        <dbReference type="EMBL" id="KAJ2889831.1"/>
    </source>
</evidence>
<dbReference type="Proteomes" id="UP001139981">
    <property type="component" value="Unassembled WGS sequence"/>
</dbReference>
<accession>A0ACC1LXV9</accession>
<organism evidence="1 2">
    <name type="scientific">Coemansia aciculifera</name>
    <dbReference type="NCBI Taxonomy" id="417176"/>
    <lineage>
        <taxon>Eukaryota</taxon>
        <taxon>Fungi</taxon>
        <taxon>Fungi incertae sedis</taxon>
        <taxon>Zoopagomycota</taxon>
        <taxon>Kickxellomycotina</taxon>
        <taxon>Kickxellomycetes</taxon>
        <taxon>Kickxellales</taxon>
        <taxon>Kickxellaceae</taxon>
        <taxon>Coemansia</taxon>
    </lineage>
</organism>
<feature type="non-terminal residue" evidence="1">
    <location>
        <position position="657"/>
    </location>
</feature>
<sequence>MSIENQRQIESQGSDNQEHHRERDQLQLINTEAQREIDELLSEIGRLQAARDSLESLIASRAVTIAETISATSLSSSNSQDPDCQAEDCAAQIDTHLSHASTERVEVRRRAESRERELQAEINAVQSQIYDFNNAVALGEKHASSNLQEVGKLREKYDALQPDESVIRRTEEEMASERRLLAAAQAQNSEAMYNDQAKQKRLELGGVAEEIVRLNAEIARNSMQADTRAKLALRRSELEDKQARRTELAAIGDLLKYKAGLGLSANIAKAIEAKKKDIVAAESEAKKTAGQLADKKMRRNMAVEKKISTSADVAAKQTAIYIACTGGKYDETVAHLKGELQTVLEMAGHYKSASSMYKAYIQKVETDHACPVCQRGWSDKADEARLVSKLKLDYTSAPTELLKLEEETRDLERQLSKLSSLQSSARDIEEWESSKGMLEDQINELNTAVEGYEHQVVEADALMEILDSELASLTELLAKAGELEELERGCSELGRQIEMYEHELLATGSIKTADELQREISQFQLQEAEIRRELDRLAQDRTIKHNEIGFRQDNIRRLQDSISDLSRQADERAMLLERIAALEAANVEIAAENQVARSKADAVVPQLQQCTQRLADFRAEARGQEALIDQRVRDLTQSKDQLAHISREIANTRALLA</sequence>
<gene>
    <name evidence="1" type="primary">RAD50_1</name>
    <name evidence="1" type="ORF">IWW38_004473</name>
</gene>
<protein>
    <submittedName>
        <fullName evidence="1">DNA repair protein rad50</fullName>
    </submittedName>
</protein>
<name>A0ACC1LXV9_9FUNG</name>
<comment type="caution">
    <text evidence="1">The sequence shown here is derived from an EMBL/GenBank/DDBJ whole genome shotgun (WGS) entry which is preliminary data.</text>
</comment>
<dbReference type="EMBL" id="JANBVB010001637">
    <property type="protein sequence ID" value="KAJ2889831.1"/>
    <property type="molecule type" value="Genomic_DNA"/>
</dbReference>
<evidence type="ECO:0000313" key="2">
    <source>
        <dbReference type="Proteomes" id="UP001139981"/>
    </source>
</evidence>